<protein>
    <submittedName>
        <fullName evidence="1">Uncharacterized protein</fullName>
    </submittedName>
</protein>
<sequence length="31" mass="3617">MDQHLSMTDHVMLCVPHVTAIYTDCYQYVTT</sequence>
<proteinExistence type="predicted"/>
<dbReference type="EMBL" id="JAODUO010000171">
    <property type="protein sequence ID" value="KAK2187288.1"/>
    <property type="molecule type" value="Genomic_DNA"/>
</dbReference>
<gene>
    <name evidence="1" type="ORF">NP493_171g03014</name>
</gene>
<accession>A0AAD9P357</accession>
<comment type="caution">
    <text evidence="1">The sequence shown here is derived from an EMBL/GenBank/DDBJ whole genome shotgun (WGS) entry which is preliminary data.</text>
</comment>
<dbReference type="AlphaFoldDB" id="A0AAD9P357"/>
<evidence type="ECO:0000313" key="1">
    <source>
        <dbReference type="EMBL" id="KAK2187288.1"/>
    </source>
</evidence>
<name>A0AAD9P357_RIDPI</name>
<reference evidence="1" key="1">
    <citation type="journal article" date="2023" name="Mol. Biol. Evol.">
        <title>Third-Generation Sequencing Reveals the Adaptive Role of the Epigenome in Three Deep-Sea Polychaetes.</title>
        <authorList>
            <person name="Perez M."/>
            <person name="Aroh O."/>
            <person name="Sun Y."/>
            <person name="Lan Y."/>
            <person name="Juniper S.K."/>
            <person name="Young C.R."/>
            <person name="Angers B."/>
            <person name="Qian P.Y."/>
        </authorList>
    </citation>
    <scope>NUCLEOTIDE SEQUENCE</scope>
    <source>
        <strain evidence="1">R07B-5</strain>
    </source>
</reference>
<organism evidence="1 2">
    <name type="scientific">Ridgeia piscesae</name>
    <name type="common">Tubeworm</name>
    <dbReference type="NCBI Taxonomy" id="27915"/>
    <lineage>
        <taxon>Eukaryota</taxon>
        <taxon>Metazoa</taxon>
        <taxon>Spiralia</taxon>
        <taxon>Lophotrochozoa</taxon>
        <taxon>Annelida</taxon>
        <taxon>Polychaeta</taxon>
        <taxon>Sedentaria</taxon>
        <taxon>Canalipalpata</taxon>
        <taxon>Sabellida</taxon>
        <taxon>Siboglinidae</taxon>
        <taxon>Ridgeia</taxon>
    </lineage>
</organism>
<dbReference type="Proteomes" id="UP001209878">
    <property type="component" value="Unassembled WGS sequence"/>
</dbReference>
<keyword evidence="2" id="KW-1185">Reference proteome</keyword>
<evidence type="ECO:0000313" key="2">
    <source>
        <dbReference type="Proteomes" id="UP001209878"/>
    </source>
</evidence>